<dbReference type="OrthoDB" id="9790967at2"/>
<reference evidence="2" key="2">
    <citation type="submission" date="2020-04" db="EMBL/GenBank/DDBJ databases">
        <authorList>
            <person name="Alexandrino P."/>
            <person name="Mendonca T."/>
            <person name="Guaman L."/>
            <person name="Cherix J."/>
            <person name="Lozano-Sakalauskas G."/>
            <person name="Fujita A."/>
            <person name="Filho E.R."/>
            <person name="Long P."/>
            <person name="Padilla G."/>
            <person name="Taciro M.K."/>
            <person name="Gomez J.G."/>
            <person name="Silva L.F."/>
            <person name="Torres M."/>
        </authorList>
    </citation>
    <scope>NUCLEOTIDE SEQUENCE</scope>
    <source>
        <strain evidence="2">LMG 19450</strain>
    </source>
</reference>
<reference evidence="2" key="1">
    <citation type="journal article" date="2015" name="Genome Announc.">
        <title>Draft Genome Sequence of the Polyhydroxyalkanoate-Producing Bacterium Burkholderia sacchari LMG 19450 Isolated from Brazilian Sugarcane Plantation Soil.</title>
        <authorList>
            <person name="Alexandrino P.M."/>
            <person name="Mendonca T.T."/>
            <person name="Guaman Bautista L.P."/>
            <person name="Cherix J."/>
            <person name="Lozano-Sakalauskas G.C."/>
            <person name="Fujita A."/>
            <person name="Ramos Filho E."/>
            <person name="Long P."/>
            <person name="Padilla G."/>
            <person name="Taciro M.K."/>
            <person name="Gomez J.G."/>
            <person name="Silva L.F."/>
        </authorList>
    </citation>
    <scope>NUCLEOTIDE SEQUENCE</scope>
    <source>
        <strain evidence="2">LMG 19450</strain>
    </source>
</reference>
<evidence type="ECO:0000259" key="1">
    <source>
        <dbReference type="Pfam" id="PF16113"/>
    </source>
</evidence>
<dbReference type="SUPFAM" id="SSF52096">
    <property type="entry name" value="ClpP/crotonase"/>
    <property type="match status" value="1"/>
</dbReference>
<proteinExistence type="predicted"/>
<evidence type="ECO:0000313" key="2">
    <source>
        <dbReference type="EMBL" id="NLP64020.1"/>
    </source>
</evidence>
<feature type="domain" description="Enoyl-CoA hydratase/isomerase" evidence="1">
    <location>
        <begin position="5"/>
        <end position="42"/>
    </location>
</feature>
<dbReference type="InterPro" id="IPR029045">
    <property type="entry name" value="ClpP/crotonase-like_dom_sf"/>
</dbReference>
<dbReference type="InterPro" id="IPR045004">
    <property type="entry name" value="ECH_dom"/>
</dbReference>
<organism evidence="2 3">
    <name type="scientific">Paraburkholderia sacchari</name>
    <dbReference type="NCBI Taxonomy" id="159450"/>
    <lineage>
        <taxon>Bacteria</taxon>
        <taxon>Pseudomonadati</taxon>
        <taxon>Pseudomonadota</taxon>
        <taxon>Betaproteobacteria</taxon>
        <taxon>Burkholderiales</taxon>
        <taxon>Burkholderiaceae</taxon>
        <taxon>Paraburkholderia</taxon>
    </lineage>
</organism>
<sequence length="84" mass="9118">MENRPNHAIFSYPKPYIALINGVVMGGTARMAMSETRIGFFPRCRLGRADCGGALPDPSADTARGAPVSCAAHGCRFSLRWFRS</sequence>
<dbReference type="Proteomes" id="UP000030460">
    <property type="component" value="Unassembled WGS sequence"/>
</dbReference>
<protein>
    <recommendedName>
        <fullName evidence="1">Enoyl-CoA hydratase/isomerase domain-containing protein</fullName>
    </recommendedName>
</protein>
<dbReference type="AlphaFoldDB" id="A0A8T6ZIF5"/>
<dbReference type="Pfam" id="PF16113">
    <property type="entry name" value="ECH_2"/>
    <property type="match status" value="1"/>
</dbReference>
<dbReference type="EMBL" id="JTDB02000007">
    <property type="protein sequence ID" value="NLP64020.1"/>
    <property type="molecule type" value="Genomic_DNA"/>
</dbReference>
<keyword evidence="3" id="KW-1185">Reference proteome</keyword>
<evidence type="ECO:0000313" key="3">
    <source>
        <dbReference type="Proteomes" id="UP000030460"/>
    </source>
</evidence>
<accession>A0A8T6ZIF5</accession>
<gene>
    <name evidence="2" type="ORF">NH14_023255</name>
</gene>
<name>A0A8T6ZIF5_9BURK</name>
<dbReference type="Gene3D" id="3.90.226.10">
    <property type="entry name" value="2-enoyl-CoA Hydratase, Chain A, domain 1"/>
    <property type="match status" value="1"/>
</dbReference>
<comment type="caution">
    <text evidence="2">The sequence shown here is derived from an EMBL/GenBank/DDBJ whole genome shotgun (WGS) entry which is preliminary data.</text>
</comment>